<dbReference type="InterPro" id="IPR005127">
    <property type="entry name" value="Giardia_VSP"/>
</dbReference>
<name>V6TNJ5_GIAIN</name>
<evidence type="ECO:0000256" key="2">
    <source>
        <dbReference type="SAM" id="SignalP"/>
    </source>
</evidence>
<dbReference type="Proteomes" id="UP000018040">
    <property type="component" value="Unassembled WGS sequence"/>
</dbReference>
<comment type="caution">
    <text evidence="3">The sequence shown here is derived from an EMBL/GenBank/DDBJ whole genome shotgun (WGS) entry which is preliminary data.</text>
</comment>
<keyword evidence="1" id="KW-0472">Membrane</keyword>
<dbReference type="AlphaFoldDB" id="V6TNJ5"/>
<evidence type="ECO:0000313" key="4">
    <source>
        <dbReference type="Proteomes" id="UP000018040"/>
    </source>
</evidence>
<organism evidence="3 4">
    <name type="scientific">Giardia intestinalis</name>
    <name type="common">Giardia lamblia</name>
    <dbReference type="NCBI Taxonomy" id="5741"/>
    <lineage>
        <taxon>Eukaryota</taxon>
        <taxon>Metamonada</taxon>
        <taxon>Diplomonadida</taxon>
        <taxon>Hexamitidae</taxon>
        <taxon>Giardiinae</taxon>
        <taxon>Giardia</taxon>
    </lineage>
</organism>
<dbReference type="Pfam" id="PF03302">
    <property type="entry name" value="VSP"/>
    <property type="match status" value="2"/>
</dbReference>
<dbReference type="CDD" id="cd00064">
    <property type="entry name" value="FU"/>
    <property type="match status" value="1"/>
</dbReference>
<evidence type="ECO:0000313" key="3">
    <source>
        <dbReference type="EMBL" id="ESU40164.1"/>
    </source>
</evidence>
<dbReference type="VEuPathDB" id="GiardiaDB:GL50581_620"/>
<dbReference type="InterPro" id="IPR052798">
    <property type="entry name" value="Giardia_VSA"/>
</dbReference>
<sequence>VLGDSARWASLLLLQPVLHWCSAGHFLFMDGCYDARAAPGSGVCREARDGACVMHKEEDKTDKTSAKVGATGVEETPTCEAVTDSTPVSKKCAQNKCDVTIGGSQYCSQCSKPDEYLIDGACTAQVGTSGCKLKGSADGTCESCGAGYFLHKGGCYAQATPPGQTICQTAGSDGTCTTCSEANGYFKNPEAAATTDSCISCSDTTGVAIGESNTKTYKGVAGCAKCTASGQITEPTGGTKEATCTECNANLYLKTVTGDTPTTSCVDESTCKEGSTHFPTTDSTASNKKVCVSCGDNTKGGIDNCGKCSLLTPASRSSTVLVTCTKCGSDKYLKADGTCVDNCASDSTEFAKEDDVNGNRCVLCGDQTDGIADCKTCSNAENTLKCSACNNGKKPNTTGAACVACSITDCASCDKKDVCEACTSSKKLTPTGQCVDDCGKLGSYYADNNVCKPCSPECASCTAAGASKCLSCPAGKVLKYTSESNPSDGTCVDECKTNTGGCDTCGAVIGGSKYCSKCSTSSEYPVNGVCKASTARAGECQTPDNQGGCSVCASGYFLLDGGCYETSRQPGKSVCTTESGGKCSQCANSLNPDGNGVCPACPAGCSTCSNTNTCTACLAGYYLSSSKCVKCDTDDSNIKGVPNCVSCAAPTSNTGTVTCYVTQEPTADPTDPSVNKTGLSSGTVAGISVAVIAVVGGLVGFLCWWFVCHTKK</sequence>
<gene>
    <name evidence="3" type="ORF">GSB_154252</name>
</gene>
<protein>
    <submittedName>
        <fullName evidence="3">Variant-specific surface protein</fullName>
    </submittedName>
</protein>
<dbReference type="EMBL" id="AHHH01000300">
    <property type="protein sequence ID" value="ESU40164.1"/>
    <property type="molecule type" value="Genomic_DNA"/>
</dbReference>
<feature type="signal peptide" evidence="2">
    <location>
        <begin position="1"/>
        <end position="23"/>
    </location>
</feature>
<accession>V6TNJ5</accession>
<evidence type="ECO:0000256" key="1">
    <source>
        <dbReference type="SAM" id="Phobius"/>
    </source>
</evidence>
<dbReference type="Gene3D" id="2.10.220.10">
    <property type="entry name" value="Hormone Receptor, Insulin-like Growth Factor Receptor 1, Chain A, domain 2"/>
    <property type="match status" value="2"/>
</dbReference>
<dbReference type="SMART" id="SM00261">
    <property type="entry name" value="FU"/>
    <property type="match status" value="6"/>
</dbReference>
<dbReference type="VEuPathDB" id="GiardiaDB:GL50581_3334"/>
<keyword evidence="2" id="KW-0732">Signal</keyword>
<feature type="chain" id="PRO_5004751778" evidence="2">
    <location>
        <begin position="24"/>
        <end position="712"/>
    </location>
</feature>
<keyword evidence="1" id="KW-0812">Transmembrane</keyword>
<dbReference type="VEuPathDB" id="GiardiaDB:DHA2_151168"/>
<dbReference type="VEuPathDB" id="GiardiaDB:GL50803_0050379"/>
<reference evidence="3 4" key="2">
    <citation type="journal article" date="2013" name="Genome Biol. Evol.">
        <title>Genome sequencing of Giardia lamblia genotypes A2 and B isolates (DH and GS) and comparative analysis with the genomes of genotypes A1 and E (WB and Pig).</title>
        <authorList>
            <person name="Adam R.D."/>
            <person name="Dahlstrom E.W."/>
            <person name="Martens C.A."/>
            <person name="Bruno D.P."/>
            <person name="Barbian K.D."/>
            <person name="Ricklefs S.M."/>
            <person name="Hernandez M.M."/>
            <person name="Narla N.P."/>
            <person name="Patel R.B."/>
            <person name="Porcella S.F."/>
            <person name="Nash T.E."/>
        </authorList>
    </citation>
    <scope>NUCLEOTIDE SEQUENCE [LARGE SCALE GENOMIC DNA]</scope>
    <source>
        <strain evidence="3 4">GS</strain>
    </source>
</reference>
<feature type="transmembrane region" description="Helical" evidence="1">
    <location>
        <begin position="684"/>
        <end position="707"/>
    </location>
</feature>
<proteinExistence type="predicted"/>
<dbReference type="SUPFAM" id="SSF57184">
    <property type="entry name" value="Growth factor receptor domain"/>
    <property type="match status" value="2"/>
</dbReference>
<keyword evidence="1" id="KW-1133">Transmembrane helix</keyword>
<dbReference type="PANTHER" id="PTHR23275">
    <property type="entry name" value="CABRIOLET.-RELATED"/>
    <property type="match status" value="1"/>
</dbReference>
<dbReference type="InterPro" id="IPR006212">
    <property type="entry name" value="Furin_repeat"/>
</dbReference>
<feature type="non-terminal residue" evidence="3">
    <location>
        <position position="1"/>
    </location>
</feature>
<dbReference type="VEuPathDB" id="GiardiaDB:QR46_4932"/>
<dbReference type="PANTHER" id="PTHR23275:SF100">
    <property type="entry name" value="EGF-LIKE DOMAIN-CONTAINING PROTEIN"/>
    <property type="match status" value="1"/>
</dbReference>
<reference evidence="4" key="1">
    <citation type="submission" date="2012-02" db="EMBL/GenBank/DDBJ databases">
        <title>Genome sequencing of Giardia lamblia Genotypes A2 and B isolates (DH and GS) and comparative analysis with the genomes of Genotypes A1 and E (WB and Pig).</title>
        <authorList>
            <person name="Adam R."/>
            <person name="Dahlstrom E."/>
            <person name="Martens C."/>
            <person name="Bruno D."/>
            <person name="Barbian K."/>
            <person name="Porcella S.F."/>
            <person name="Nash T."/>
        </authorList>
    </citation>
    <scope>NUCLEOTIDE SEQUENCE</scope>
    <source>
        <strain evidence="4">GS</strain>
    </source>
</reference>
<dbReference type="InterPro" id="IPR009030">
    <property type="entry name" value="Growth_fac_rcpt_cys_sf"/>
</dbReference>